<proteinExistence type="predicted"/>
<keyword evidence="3" id="KW-1185">Reference proteome</keyword>
<evidence type="ECO:0000256" key="1">
    <source>
        <dbReference type="SAM" id="MobiDB-lite"/>
    </source>
</evidence>
<feature type="compositionally biased region" description="Polar residues" evidence="1">
    <location>
        <begin position="75"/>
        <end position="86"/>
    </location>
</feature>
<sequence>MIVGISLVYGRSLRMMDFILCNCPASSHHKSFTPIISLFLSASCPLLYLPQQPRVDFVQPCLSLPISTLSQAAANKQHQASTNRTWSPWPDKAQVPSQDTSIASLDGPDSQR</sequence>
<dbReference type="EMBL" id="JAZHXI010000012">
    <property type="protein sequence ID" value="KAL2065476.1"/>
    <property type="molecule type" value="Genomic_DNA"/>
</dbReference>
<accession>A0ABR4C853</accession>
<dbReference type="Proteomes" id="UP001595075">
    <property type="component" value="Unassembled WGS sequence"/>
</dbReference>
<name>A0ABR4C853_9HELO</name>
<reference evidence="2 3" key="1">
    <citation type="journal article" date="2024" name="Commun. Biol.">
        <title>Comparative genomic analysis of thermophilic fungi reveals convergent evolutionary adaptations and gene losses.</title>
        <authorList>
            <person name="Steindorff A.S."/>
            <person name="Aguilar-Pontes M.V."/>
            <person name="Robinson A.J."/>
            <person name="Andreopoulos B."/>
            <person name="LaButti K."/>
            <person name="Kuo A."/>
            <person name="Mondo S."/>
            <person name="Riley R."/>
            <person name="Otillar R."/>
            <person name="Haridas S."/>
            <person name="Lipzen A."/>
            <person name="Grimwood J."/>
            <person name="Schmutz J."/>
            <person name="Clum A."/>
            <person name="Reid I.D."/>
            <person name="Moisan M.C."/>
            <person name="Butler G."/>
            <person name="Nguyen T.T.M."/>
            <person name="Dewar K."/>
            <person name="Conant G."/>
            <person name="Drula E."/>
            <person name="Henrissat B."/>
            <person name="Hansel C."/>
            <person name="Singer S."/>
            <person name="Hutchinson M.I."/>
            <person name="de Vries R.P."/>
            <person name="Natvig D.O."/>
            <person name="Powell A.J."/>
            <person name="Tsang A."/>
            <person name="Grigoriev I.V."/>
        </authorList>
    </citation>
    <scope>NUCLEOTIDE SEQUENCE [LARGE SCALE GENOMIC DNA]</scope>
    <source>
        <strain evidence="2 3">CBS 494.80</strain>
    </source>
</reference>
<feature type="region of interest" description="Disordered" evidence="1">
    <location>
        <begin position="75"/>
        <end position="112"/>
    </location>
</feature>
<evidence type="ECO:0000313" key="3">
    <source>
        <dbReference type="Proteomes" id="UP001595075"/>
    </source>
</evidence>
<gene>
    <name evidence="2" type="ORF">VTL71DRAFT_3146</name>
</gene>
<evidence type="ECO:0000313" key="2">
    <source>
        <dbReference type="EMBL" id="KAL2065476.1"/>
    </source>
</evidence>
<comment type="caution">
    <text evidence="2">The sequence shown here is derived from an EMBL/GenBank/DDBJ whole genome shotgun (WGS) entry which is preliminary data.</text>
</comment>
<protein>
    <submittedName>
        <fullName evidence="2">Uncharacterized protein</fullName>
    </submittedName>
</protein>
<organism evidence="2 3">
    <name type="scientific">Oculimacula yallundae</name>
    <dbReference type="NCBI Taxonomy" id="86028"/>
    <lineage>
        <taxon>Eukaryota</taxon>
        <taxon>Fungi</taxon>
        <taxon>Dikarya</taxon>
        <taxon>Ascomycota</taxon>
        <taxon>Pezizomycotina</taxon>
        <taxon>Leotiomycetes</taxon>
        <taxon>Helotiales</taxon>
        <taxon>Ploettnerulaceae</taxon>
        <taxon>Oculimacula</taxon>
    </lineage>
</organism>